<organism evidence="1 2">
    <name type="scientific">Zarea fungicola</name>
    <dbReference type="NCBI Taxonomy" id="93591"/>
    <lineage>
        <taxon>Eukaryota</taxon>
        <taxon>Fungi</taxon>
        <taxon>Dikarya</taxon>
        <taxon>Ascomycota</taxon>
        <taxon>Pezizomycotina</taxon>
        <taxon>Sordariomycetes</taxon>
        <taxon>Hypocreomycetidae</taxon>
        <taxon>Hypocreales</taxon>
        <taxon>Cordycipitaceae</taxon>
        <taxon>Zarea</taxon>
    </lineage>
</organism>
<evidence type="ECO:0000313" key="2">
    <source>
        <dbReference type="Proteomes" id="UP001143910"/>
    </source>
</evidence>
<reference evidence="1" key="1">
    <citation type="submission" date="2022-08" db="EMBL/GenBank/DDBJ databases">
        <title>Genome Sequence of Lecanicillium fungicola.</title>
        <authorList>
            <person name="Buettner E."/>
        </authorList>
    </citation>
    <scope>NUCLEOTIDE SEQUENCE</scope>
    <source>
        <strain evidence="1">Babe33</strain>
    </source>
</reference>
<comment type="caution">
    <text evidence="1">The sequence shown here is derived from an EMBL/GenBank/DDBJ whole genome shotgun (WGS) entry which is preliminary data.</text>
</comment>
<keyword evidence="2" id="KW-1185">Reference proteome</keyword>
<proteinExistence type="predicted"/>
<name>A0ACC1MWT5_9HYPO</name>
<protein>
    <submittedName>
        <fullName evidence="1">Uncharacterized protein</fullName>
    </submittedName>
</protein>
<accession>A0ACC1MWT5</accession>
<dbReference type="Proteomes" id="UP001143910">
    <property type="component" value="Unassembled WGS sequence"/>
</dbReference>
<evidence type="ECO:0000313" key="1">
    <source>
        <dbReference type="EMBL" id="KAJ2971457.1"/>
    </source>
</evidence>
<sequence length="276" mass="30066">MYLRSIHADADATALRQLIHDNPLGIFTTAIASDSFPLIQCSHIPFVLDDPNEISGAEKGVLRGHMARANPHSKALIEAAQAKAAADGSWDGYLEQEVMVLFNLPAHHYVTPKFYTETKPDTGKVVPTWNYAAAQVYGRIRVFHDSKSEEAGSYLARQISDLTDLSESSIMGYTGKGAAQTGWKVADAPDSYITLLKKAIIGIEIKIERLEGKFKMSQETSDGDVAGVISGFKNLGTDLGNTMAETVAERSALKKSKKGSCQGQRITVSREQAMDW</sequence>
<gene>
    <name evidence="1" type="ORF">NQ176_g7676</name>
</gene>
<dbReference type="EMBL" id="JANJQO010001339">
    <property type="protein sequence ID" value="KAJ2971457.1"/>
    <property type="molecule type" value="Genomic_DNA"/>
</dbReference>